<organism evidence="1 2">
    <name type="scientific">Dryococelus australis</name>
    <dbReference type="NCBI Taxonomy" id="614101"/>
    <lineage>
        <taxon>Eukaryota</taxon>
        <taxon>Metazoa</taxon>
        <taxon>Ecdysozoa</taxon>
        <taxon>Arthropoda</taxon>
        <taxon>Hexapoda</taxon>
        <taxon>Insecta</taxon>
        <taxon>Pterygota</taxon>
        <taxon>Neoptera</taxon>
        <taxon>Polyneoptera</taxon>
        <taxon>Phasmatodea</taxon>
        <taxon>Verophasmatodea</taxon>
        <taxon>Anareolatae</taxon>
        <taxon>Phasmatidae</taxon>
        <taxon>Eurycanthinae</taxon>
        <taxon>Dryococelus</taxon>
    </lineage>
</organism>
<keyword evidence="2" id="KW-1185">Reference proteome</keyword>
<reference evidence="1 2" key="1">
    <citation type="submission" date="2023-02" db="EMBL/GenBank/DDBJ databases">
        <title>LHISI_Scaffold_Assembly.</title>
        <authorList>
            <person name="Stuart O.P."/>
            <person name="Cleave R."/>
            <person name="Magrath M.J.L."/>
            <person name="Mikheyev A.S."/>
        </authorList>
    </citation>
    <scope>NUCLEOTIDE SEQUENCE [LARGE SCALE GENOMIC DNA]</scope>
    <source>
        <strain evidence="1">Daus_M_001</strain>
        <tissue evidence="1">Leg muscle</tissue>
    </source>
</reference>
<evidence type="ECO:0000313" key="1">
    <source>
        <dbReference type="EMBL" id="KAJ8875513.1"/>
    </source>
</evidence>
<evidence type="ECO:0000313" key="2">
    <source>
        <dbReference type="Proteomes" id="UP001159363"/>
    </source>
</evidence>
<accession>A0ABQ9GU32</accession>
<gene>
    <name evidence="1" type="ORF">PR048_023408</name>
</gene>
<name>A0ABQ9GU32_9NEOP</name>
<proteinExistence type="predicted"/>
<dbReference type="Proteomes" id="UP001159363">
    <property type="component" value="Chromosome 8"/>
</dbReference>
<comment type="caution">
    <text evidence="1">The sequence shown here is derived from an EMBL/GenBank/DDBJ whole genome shotgun (WGS) entry which is preliminary data.</text>
</comment>
<protein>
    <submittedName>
        <fullName evidence="1">Uncharacterized protein</fullName>
    </submittedName>
</protein>
<sequence>MLKRKGRNTEFMKGWITELKRKRNDHTAQSKREEKVEEVQVFAVWMMDGRFVGCDAGDGWVWVVSHLAVEFLAVTSGQVGLWLYIAQVVQKFDGCVSWPDKNDK</sequence>
<dbReference type="EMBL" id="JARBHB010000009">
    <property type="protein sequence ID" value="KAJ8875513.1"/>
    <property type="molecule type" value="Genomic_DNA"/>
</dbReference>